<dbReference type="Proteomes" id="UP000233020">
    <property type="component" value="Unplaced"/>
</dbReference>
<sequence length="86" mass="9141">MSPSSEGRPLISGVSVMAQVRSGPPRGAGWGPQTDLSLLAPLTSVHIPCRSSCQQRSYCRGMSQAYSPISVKPFQTLLCLCLCVCV</sequence>
<keyword evidence="2" id="KW-1185">Reference proteome</keyword>
<evidence type="ECO:0000313" key="2">
    <source>
        <dbReference type="Proteomes" id="UP000233020"/>
    </source>
</evidence>
<accession>A0A2K5D6D8</accession>
<protein>
    <submittedName>
        <fullName evidence="1">Uncharacterized protein</fullName>
    </submittedName>
</protein>
<organism evidence="1 2">
    <name type="scientific">Aotus nancymaae</name>
    <name type="common">Ma's night monkey</name>
    <dbReference type="NCBI Taxonomy" id="37293"/>
    <lineage>
        <taxon>Eukaryota</taxon>
        <taxon>Metazoa</taxon>
        <taxon>Chordata</taxon>
        <taxon>Craniata</taxon>
        <taxon>Vertebrata</taxon>
        <taxon>Euteleostomi</taxon>
        <taxon>Mammalia</taxon>
        <taxon>Eutheria</taxon>
        <taxon>Euarchontoglires</taxon>
        <taxon>Primates</taxon>
        <taxon>Haplorrhini</taxon>
        <taxon>Platyrrhini</taxon>
        <taxon>Aotidae</taxon>
        <taxon>Aotus</taxon>
    </lineage>
</organism>
<name>A0A2K5D6D8_AOTNA</name>
<dbReference type="AlphaFoldDB" id="A0A2K5D6D8"/>
<proteinExistence type="predicted"/>
<reference evidence="1" key="1">
    <citation type="submission" date="2025-08" db="UniProtKB">
        <authorList>
            <consortium name="Ensembl"/>
        </authorList>
    </citation>
    <scope>IDENTIFICATION</scope>
</reference>
<dbReference type="GeneTree" id="ENSGT00910000147456"/>
<evidence type="ECO:0000313" key="1">
    <source>
        <dbReference type="Ensembl" id="ENSANAP00000016483.1"/>
    </source>
</evidence>
<dbReference type="Ensembl" id="ENSANAT00000034334.1">
    <property type="protein sequence ID" value="ENSANAP00000016483.1"/>
    <property type="gene ID" value="ENSANAG00000026120.1"/>
</dbReference>
<reference evidence="1" key="2">
    <citation type="submission" date="2025-09" db="UniProtKB">
        <authorList>
            <consortium name="Ensembl"/>
        </authorList>
    </citation>
    <scope>IDENTIFICATION</scope>
</reference>